<organism evidence="1 2">
    <name type="scientific">Plakobranchus ocellatus</name>
    <dbReference type="NCBI Taxonomy" id="259542"/>
    <lineage>
        <taxon>Eukaryota</taxon>
        <taxon>Metazoa</taxon>
        <taxon>Spiralia</taxon>
        <taxon>Lophotrochozoa</taxon>
        <taxon>Mollusca</taxon>
        <taxon>Gastropoda</taxon>
        <taxon>Heterobranchia</taxon>
        <taxon>Euthyneura</taxon>
        <taxon>Panpulmonata</taxon>
        <taxon>Sacoglossa</taxon>
        <taxon>Placobranchoidea</taxon>
        <taxon>Plakobranchidae</taxon>
        <taxon>Plakobranchus</taxon>
    </lineage>
</organism>
<dbReference type="Proteomes" id="UP000735302">
    <property type="component" value="Unassembled WGS sequence"/>
</dbReference>
<dbReference type="EMBL" id="BLXT01005052">
    <property type="protein sequence ID" value="GFO19198.1"/>
    <property type="molecule type" value="Genomic_DNA"/>
</dbReference>
<comment type="caution">
    <text evidence="1">The sequence shown here is derived from an EMBL/GenBank/DDBJ whole genome shotgun (WGS) entry which is preliminary data.</text>
</comment>
<evidence type="ECO:0000313" key="2">
    <source>
        <dbReference type="Proteomes" id="UP000735302"/>
    </source>
</evidence>
<keyword evidence="2" id="KW-1185">Reference proteome</keyword>
<name>A0AAV4BK98_9GAST</name>
<protein>
    <submittedName>
        <fullName evidence="1">Uncharacterized protein</fullName>
    </submittedName>
</protein>
<proteinExistence type="predicted"/>
<dbReference type="AlphaFoldDB" id="A0AAV4BK98"/>
<reference evidence="1 2" key="1">
    <citation type="journal article" date="2021" name="Elife">
        <title>Chloroplast acquisition without the gene transfer in kleptoplastic sea slugs, Plakobranchus ocellatus.</title>
        <authorList>
            <person name="Maeda T."/>
            <person name="Takahashi S."/>
            <person name="Yoshida T."/>
            <person name="Shimamura S."/>
            <person name="Takaki Y."/>
            <person name="Nagai Y."/>
            <person name="Toyoda A."/>
            <person name="Suzuki Y."/>
            <person name="Arimoto A."/>
            <person name="Ishii H."/>
            <person name="Satoh N."/>
            <person name="Nishiyama T."/>
            <person name="Hasebe M."/>
            <person name="Maruyama T."/>
            <person name="Minagawa J."/>
            <person name="Obokata J."/>
            <person name="Shigenobu S."/>
        </authorList>
    </citation>
    <scope>NUCLEOTIDE SEQUENCE [LARGE SCALE GENOMIC DNA]</scope>
</reference>
<accession>A0AAV4BK98</accession>
<sequence>MIVHIQVSGPDEDKSLSIHARNIAQFEPNYSCDFDAEVGTEKVDGVVGRHGLGVGGGRGGRLIEWCQTDGIMDSVQTLSEAANKTMNRGEQRHKNAQSFLGIAELISLVCMR</sequence>
<gene>
    <name evidence="1" type="ORF">PoB_004570300</name>
</gene>
<evidence type="ECO:0000313" key="1">
    <source>
        <dbReference type="EMBL" id="GFO19198.1"/>
    </source>
</evidence>